<feature type="compositionally biased region" description="Polar residues" evidence="1">
    <location>
        <begin position="12"/>
        <end position="22"/>
    </location>
</feature>
<name>A0A9D4AH96_9ROSI</name>
<accession>A0A9D4AH96</accession>
<sequence>MGRSIGLKTTPLLPNSPISPTSPHHMLGRPPPIDQLSKAPNLAFPQPHKLLTAEAQARRAKGLCYYCDAKWSGENSDSDERDLEDREYSLLSLNALAGCNTPNTLRVTEDVQGHSNIVTNEGYWFYGLFLPITVRGTIGQSEEVEQADTK</sequence>
<evidence type="ECO:0000313" key="3">
    <source>
        <dbReference type="Proteomes" id="UP000828251"/>
    </source>
</evidence>
<keyword evidence="3" id="KW-1185">Reference proteome</keyword>
<reference evidence="2 3" key="1">
    <citation type="journal article" date="2021" name="Plant Biotechnol. J.">
        <title>Multi-omics assisted identification of the key and species-specific regulatory components of drought-tolerant mechanisms in Gossypium stocksii.</title>
        <authorList>
            <person name="Yu D."/>
            <person name="Ke L."/>
            <person name="Zhang D."/>
            <person name="Wu Y."/>
            <person name="Sun Y."/>
            <person name="Mei J."/>
            <person name="Sun J."/>
            <person name="Sun Y."/>
        </authorList>
    </citation>
    <scope>NUCLEOTIDE SEQUENCE [LARGE SCALE GENOMIC DNA]</scope>
    <source>
        <strain evidence="3">cv. E1</strain>
        <tissue evidence="2">Leaf</tissue>
    </source>
</reference>
<dbReference type="AlphaFoldDB" id="A0A9D4AH96"/>
<protein>
    <submittedName>
        <fullName evidence="2">Uncharacterized protein</fullName>
    </submittedName>
</protein>
<dbReference type="EMBL" id="JAIQCV010000003">
    <property type="protein sequence ID" value="KAH1115651.1"/>
    <property type="molecule type" value="Genomic_DNA"/>
</dbReference>
<proteinExistence type="predicted"/>
<feature type="region of interest" description="Disordered" evidence="1">
    <location>
        <begin position="1"/>
        <end position="39"/>
    </location>
</feature>
<evidence type="ECO:0000256" key="1">
    <source>
        <dbReference type="SAM" id="MobiDB-lite"/>
    </source>
</evidence>
<evidence type="ECO:0000313" key="2">
    <source>
        <dbReference type="EMBL" id="KAH1115651.1"/>
    </source>
</evidence>
<comment type="caution">
    <text evidence="2">The sequence shown here is derived from an EMBL/GenBank/DDBJ whole genome shotgun (WGS) entry which is preliminary data.</text>
</comment>
<dbReference type="Proteomes" id="UP000828251">
    <property type="component" value="Unassembled WGS sequence"/>
</dbReference>
<organism evidence="2 3">
    <name type="scientific">Gossypium stocksii</name>
    <dbReference type="NCBI Taxonomy" id="47602"/>
    <lineage>
        <taxon>Eukaryota</taxon>
        <taxon>Viridiplantae</taxon>
        <taxon>Streptophyta</taxon>
        <taxon>Embryophyta</taxon>
        <taxon>Tracheophyta</taxon>
        <taxon>Spermatophyta</taxon>
        <taxon>Magnoliopsida</taxon>
        <taxon>eudicotyledons</taxon>
        <taxon>Gunneridae</taxon>
        <taxon>Pentapetalae</taxon>
        <taxon>rosids</taxon>
        <taxon>malvids</taxon>
        <taxon>Malvales</taxon>
        <taxon>Malvaceae</taxon>
        <taxon>Malvoideae</taxon>
        <taxon>Gossypium</taxon>
    </lineage>
</organism>
<gene>
    <name evidence="2" type="ORF">J1N35_009029</name>
</gene>